<proteinExistence type="predicted"/>
<name>A0A8S5S9C9_9CAUD</name>
<dbReference type="Pfam" id="PF06854">
    <property type="entry name" value="Phage_Gp15"/>
    <property type="match status" value="1"/>
</dbReference>
<keyword evidence="1" id="KW-0175">Coiled coil</keyword>
<sequence length="202" mass="24393">MLDPLPTQWNGFEINTSFRIGIQTFILEYDKELSDYEKSLHIVDLMFDDRPHPYGEELQECITWFLNGWFHDKSGSSKDNRRLVDYDIDQWRIYADFRKIYGIDLSLDEMHWWTFNGLLWNMPYKQSAFMEVINIRKKKIEAKMSVKEKEAIAEAQKVYGLDQPETEYTEDEKSKIDDYDRMMEEIRKKKATEKEALKQFRK</sequence>
<evidence type="ECO:0000256" key="1">
    <source>
        <dbReference type="SAM" id="Coils"/>
    </source>
</evidence>
<feature type="coiled-coil region" evidence="1">
    <location>
        <begin position="169"/>
        <end position="199"/>
    </location>
</feature>
<evidence type="ECO:0000313" key="2">
    <source>
        <dbReference type="EMBL" id="DAF47542.1"/>
    </source>
</evidence>
<protein>
    <recommendedName>
        <fullName evidence="3">Bacteriophage Gp15 protein</fullName>
    </recommendedName>
</protein>
<accession>A0A8S5S9C9</accession>
<organism evidence="2">
    <name type="scientific">Myoviridae sp. ctlD98</name>
    <dbReference type="NCBI Taxonomy" id="2827705"/>
    <lineage>
        <taxon>Viruses</taxon>
        <taxon>Duplodnaviria</taxon>
        <taxon>Heunggongvirae</taxon>
        <taxon>Uroviricota</taxon>
        <taxon>Caudoviricetes</taxon>
    </lineage>
</organism>
<evidence type="ECO:0008006" key="3">
    <source>
        <dbReference type="Google" id="ProtNLM"/>
    </source>
</evidence>
<reference evidence="2" key="1">
    <citation type="journal article" date="2021" name="Proc. Natl. Acad. Sci. U.S.A.">
        <title>A Catalog of Tens of Thousands of Viruses from Human Metagenomes Reveals Hidden Associations with Chronic Diseases.</title>
        <authorList>
            <person name="Tisza M.J."/>
            <person name="Buck C.B."/>
        </authorList>
    </citation>
    <scope>NUCLEOTIDE SEQUENCE</scope>
    <source>
        <strain evidence="2">CtlD98</strain>
    </source>
</reference>
<dbReference type="EMBL" id="BK032556">
    <property type="protein sequence ID" value="DAF47542.1"/>
    <property type="molecule type" value="Genomic_DNA"/>
</dbReference>
<dbReference type="InterPro" id="IPR009660">
    <property type="entry name" value="Phage_A500_Gp15"/>
</dbReference>